<dbReference type="InterPro" id="IPR036890">
    <property type="entry name" value="HATPase_C_sf"/>
</dbReference>
<evidence type="ECO:0000256" key="8">
    <source>
        <dbReference type="ARBA" id="ARBA00022741"/>
    </source>
</evidence>
<dbReference type="EC" id="2.7.13.3" evidence="3"/>
<comment type="subcellular location">
    <subcellularLocation>
        <location evidence="2">Cell membrane</location>
        <topology evidence="2">Multi-pass membrane protein</topology>
    </subcellularLocation>
</comment>
<dbReference type="SMART" id="SM00387">
    <property type="entry name" value="HATPase_c"/>
    <property type="match status" value="1"/>
</dbReference>
<gene>
    <name evidence="17" type="ORF">C8Z91_31725</name>
</gene>
<dbReference type="GO" id="GO:0000155">
    <property type="term" value="F:phosphorelay sensor kinase activity"/>
    <property type="evidence" value="ECO:0007669"/>
    <property type="project" value="InterPro"/>
</dbReference>
<dbReference type="Gene3D" id="3.30.565.10">
    <property type="entry name" value="Histidine kinase-like ATPase, C-terminal domain"/>
    <property type="match status" value="1"/>
</dbReference>
<evidence type="ECO:0000256" key="2">
    <source>
        <dbReference type="ARBA" id="ARBA00004651"/>
    </source>
</evidence>
<dbReference type="PROSITE" id="PS50109">
    <property type="entry name" value="HIS_KIN"/>
    <property type="match status" value="1"/>
</dbReference>
<dbReference type="SUPFAM" id="SSF55874">
    <property type="entry name" value="ATPase domain of HSP90 chaperone/DNA topoisomerase II/histidine kinase"/>
    <property type="match status" value="1"/>
</dbReference>
<sequence>MSIKVRLVLSYFLMLIVPVILAGVAFLIIVAAFFGDVRSLYDVDMKGHNPIEEVIEKEAAISAELKLKTTEDPDSLLNPAVVAQFEERLKPINMGLIIRKQEGVVYVSEKLNKPGLLHNLPPYGAADSENNGRVMKDRGPWFLSKQYDFRFKDGSPGTVFVATDINFIGKFARTYTVAFFISLLVILVLTNGLLTYWVSRSVIRPLRQLQRAAGEIREGNLDFEVNPQAKDEIGELAVSFEQMRRRLKQSVEVQLKYEENRKELISNISHDLKTPVTAIKGYVEGIMDGVSNSPDKLDKYLKTIYAKAVQMDHLIDELFLFSKLDLKKLPFHFEPVNLNAFLQDCTLDMQLHADIEKKGVTLRFDAPETQAPVWVTADREKLKRVLVNLIGNAIKYMDKEEGLITLRMQSDGERVIVEVRDNGQGIPPEALPHIFDRFYRADPSRNSGTGGSGLGLAIAKHIIEEHGGVIQAKSTLGEGTSIYFTLHQTTGGGD</sequence>
<dbReference type="InterPro" id="IPR003594">
    <property type="entry name" value="HATPase_dom"/>
</dbReference>
<dbReference type="SUPFAM" id="SSF158472">
    <property type="entry name" value="HAMP domain-like"/>
    <property type="match status" value="1"/>
</dbReference>
<evidence type="ECO:0000256" key="5">
    <source>
        <dbReference type="ARBA" id="ARBA00022553"/>
    </source>
</evidence>
<evidence type="ECO:0000256" key="3">
    <source>
        <dbReference type="ARBA" id="ARBA00012438"/>
    </source>
</evidence>
<dbReference type="Pfam" id="PF00672">
    <property type="entry name" value="HAMP"/>
    <property type="match status" value="1"/>
</dbReference>
<feature type="domain" description="HAMP" evidence="16">
    <location>
        <begin position="200"/>
        <end position="252"/>
    </location>
</feature>
<dbReference type="Gene3D" id="1.10.287.130">
    <property type="match status" value="1"/>
</dbReference>
<dbReference type="InterPro" id="IPR050398">
    <property type="entry name" value="HssS/ArlS-like"/>
</dbReference>
<evidence type="ECO:0000256" key="6">
    <source>
        <dbReference type="ARBA" id="ARBA00022679"/>
    </source>
</evidence>
<dbReference type="Pfam" id="PF02518">
    <property type="entry name" value="HATPase_c"/>
    <property type="match status" value="1"/>
</dbReference>
<keyword evidence="7 14" id="KW-0812">Transmembrane</keyword>
<keyword evidence="10" id="KW-0067">ATP-binding</keyword>
<evidence type="ECO:0000256" key="10">
    <source>
        <dbReference type="ARBA" id="ARBA00022840"/>
    </source>
</evidence>
<proteinExistence type="predicted"/>
<dbReference type="PRINTS" id="PR00344">
    <property type="entry name" value="BCTRLSENSOR"/>
</dbReference>
<dbReference type="SMART" id="SM00388">
    <property type="entry name" value="HisKA"/>
    <property type="match status" value="1"/>
</dbReference>
<dbReference type="InterPro" id="IPR036097">
    <property type="entry name" value="HisK_dim/P_sf"/>
</dbReference>
<accession>A0A2T6FTE8</accession>
<evidence type="ECO:0000259" key="16">
    <source>
        <dbReference type="PROSITE" id="PS50885"/>
    </source>
</evidence>
<reference evidence="17 18" key="1">
    <citation type="submission" date="2018-03" db="EMBL/GenBank/DDBJ databases">
        <title>Genome sequence of Paenibacillus elgii strain AC13 an antimicrobial compound producing bacteria.</title>
        <authorList>
            <person name="Kurokawa A.S."/>
            <person name="Araujo J.F."/>
            <person name="Costa R.A."/>
            <person name="Ortega D.B."/>
            <person name="Pires A.S."/>
            <person name="Pappas G.J.Jr."/>
            <person name="Franco O.L."/>
            <person name="Barreto C."/>
            <person name="Magalhaes B.S."/>
            <person name="Kruger R.H."/>
        </authorList>
    </citation>
    <scope>NUCLEOTIDE SEQUENCE [LARGE SCALE GENOMIC DNA]</scope>
    <source>
        <strain evidence="17 18">AC13</strain>
    </source>
</reference>
<evidence type="ECO:0000256" key="13">
    <source>
        <dbReference type="ARBA" id="ARBA00023136"/>
    </source>
</evidence>
<dbReference type="GO" id="GO:0005886">
    <property type="term" value="C:plasma membrane"/>
    <property type="evidence" value="ECO:0007669"/>
    <property type="project" value="UniProtKB-SubCell"/>
</dbReference>
<dbReference type="Pfam" id="PF00512">
    <property type="entry name" value="HisKA"/>
    <property type="match status" value="1"/>
</dbReference>
<comment type="catalytic activity">
    <reaction evidence="1">
        <text>ATP + protein L-histidine = ADP + protein N-phospho-L-histidine.</text>
        <dbReference type="EC" id="2.7.13.3"/>
    </reaction>
</comment>
<evidence type="ECO:0000256" key="11">
    <source>
        <dbReference type="ARBA" id="ARBA00022989"/>
    </source>
</evidence>
<keyword evidence="12" id="KW-0902">Two-component regulatory system</keyword>
<feature type="domain" description="Histidine kinase" evidence="15">
    <location>
        <begin position="267"/>
        <end position="490"/>
    </location>
</feature>
<evidence type="ECO:0000256" key="14">
    <source>
        <dbReference type="SAM" id="Phobius"/>
    </source>
</evidence>
<evidence type="ECO:0000313" key="18">
    <source>
        <dbReference type="Proteomes" id="UP000244184"/>
    </source>
</evidence>
<dbReference type="InterPro" id="IPR005467">
    <property type="entry name" value="His_kinase_dom"/>
</dbReference>
<dbReference type="InterPro" id="IPR003661">
    <property type="entry name" value="HisK_dim/P_dom"/>
</dbReference>
<keyword evidence="5" id="KW-0597">Phosphoprotein</keyword>
<name>A0A2T6FTE8_9BACL</name>
<evidence type="ECO:0000256" key="9">
    <source>
        <dbReference type="ARBA" id="ARBA00022777"/>
    </source>
</evidence>
<keyword evidence="6" id="KW-0808">Transferase</keyword>
<dbReference type="CDD" id="cd00082">
    <property type="entry name" value="HisKA"/>
    <property type="match status" value="1"/>
</dbReference>
<dbReference type="InterPro" id="IPR003660">
    <property type="entry name" value="HAMP_dom"/>
</dbReference>
<dbReference type="CDD" id="cd06225">
    <property type="entry name" value="HAMP"/>
    <property type="match status" value="1"/>
</dbReference>
<evidence type="ECO:0000256" key="12">
    <source>
        <dbReference type="ARBA" id="ARBA00023012"/>
    </source>
</evidence>
<evidence type="ECO:0000313" key="17">
    <source>
        <dbReference type="EMBL" id="PUA35180.1"/>
    </source>
</evidence>
<feature type="transmembrane region" description="Helical" evidence="14">
    <location>
        <begin position="12"/>
        <end position="35"/>
    </location>
</feature>
<keyword evidence="13 14" id="KW-0472">Membrane</keyword>
<evidence type="ECO:0000256" key="7">
    <source>
        <dbReference type="ARBA" id="ARBA00022692"/>
    </source>
</evidence>
<evidence type="ECO:0000256" key="4">
    <source>
        <dbReference type="ARBA" id="ARBA00022475"/>
    </source>
</evidence>
<feature type="transmembrane region" description="Helical" evidence="14">
    <location>
        <begin position="177"/>
        <end position="198"/>
    </location>
</feature>
<evidence type="ECO:0000256" key="1">
    <source>
        <dbReference type="ARBA" id="ARBA00000085"/>
    </source>
</evidence>
<dbReference type="InterPro" id="IPR004358">
    <property type="entry name" value="Sig_transdc_His_kin-like_C"/>
</dbReference>
<dbReference type="PANTHER" id="PTHR45528:SF1">
    <property type="entry name" value="SENSOR HISTIDINE KINASE CPXA"/>
    <property type="match status" value="1"/>
</dbReference>
<keyword evidence="9 17" id="KW-0418">Kinase</keyword>
<dbReference type="RefSeq" id="WP_108534738.1">
    <property type="nucleotide sequence ID" value="NZ_PYHP01000095.1"/>
</dbReference>
<keyword evidence="11 14" id="KW-1133">Transmembrane helix</keyword>
<organism evidence="17 18">
    <name type="scientific">Paenibacillus elgii</name>
    <dbReference type="NCBI Taxonomy" id="189691"/>
    <lineage>
        <taxon>Bacteria</taxon>
        <taxon>Bacillati</taxon>
        <taxon>Bacillota</taxon>
        <taxon>Bacilli</taxon>
        <taxon>Bacillales</taxon>
        <taxon>Paenibacillaceae</taxon>
        <taxon>Paenibacillus</taxon>
    </lineage>
</organism>
<dbReference type="FunFam" id="1.10.287.130:FF:000001">
    <property type="entry name" value="Two-component sensor histidine kinase"/>
    <property type="match status" value="1"/>
</dbReference>
<protein>
    <recommendedName>
        <fullName evidence="3">histidine kinase</fullName>
        <ecNumber evidence="3">2.7.13.3</ecNumber>
    </recommendedName>
</protein>
<dbReference type="GO" id="GO:0005524">
    <property type="term" value="F:ATP binding"/>
    <property type="evidence" value="ECO:0007669"/>
    <property type="project" value="UniProtKB-KW"/>
</dbReference>
<dbReference type="Proteomes" id="UP000244184">
    <property type="component" value="Unassembled WGS sequence"/>
</dbReference>
<keyword evidence="4" id="KW-1003">Cell membrane</keyword>
<dbReference type="PANTHER" id="PTHR45528">
    <property type="entry name" value="SENSOR HISTIDINE KINASE CPXA"/>
    <property type="match status" value="1"/>
</dbReference>
<dbReference type="AlphaFoldDB" id="A0A2T6FTE8"/>
<dbReference type="CDD" id="cd00075">
    <property type="entry name" value="HATPase"/>
    <property type="match status" value="1"/>
</dbReference>
<evidence type="ECO:0000259" key="15">
    <source>
        <dbReference type="PROSITE" id="PS50109"/>
    </source>
</evidence>
<dbReference type="SUPFAM" id="SSF47384">
    <property type="entry name" value="Homodimeric domain of signal transducing histidine kinase"/>
    <property type="match status" value="1"/>
</dbReference>
<dbReference type="PROSITE" id="PS50885">
    <property type="entry name" value="HAMP"/>
    <property type="match status" value="1"/>
</dbReference>
<dbReference type="EMBL" id="PYHP01000095">
    <property type="protein sequence ID" value="PUA35180.1"/>
    <property type="molecule type" value="Genomic_DNA"/>
</dbReference>
<dbReference type="Gene3D" id="6.10.340.10">
    <property type="match status" value="1"/>
</dbReference>
<dbReference type="SMART" id="SM00304">
    <property type="entry name" value="HAMP"/>
    <property type="match status" value="1"/>
</dbReference>
<keyword evidence="8" id="KW-0547">Nucleotide-binding</keyword>
<comment type="caution">
    <text evidence="17">The sequence shown here is derived from an EMBL/GenBank/DDBJ whole genome shotgun (WGS) entry which is preliminary data.</text>
</comment>
<dbReference type="FunFam" id="3.30.565.10:FF:000006">
    <property type="entry name" value="Sensor histidine kinase WalK"/>
    <property type="match status" value="1"/>
</dbReference>